<keyword evidence="2" id="KW-0732">Signal</keyword>
<accession>A0A4R1M0C0</accession>
<dbReference type="EMBL" id="SMGO01000001">
    <property type="protein sequence ID" value="TCK85326.1"/>
    <property type="molecule type" value="Genomic_DNA"/>
</dbReference>
<evidence type="ECO:0000313" key="4">
    <source>
        <dbReference type="Proteomes" id="UP000294616"/>
    </source>
</evidence>
<proteinExistence type="predicted"/>
<name>A0A4R1M0C0_9SPHI</name>
<sequence>MHKSIYRFFIFSAIILIPNITFAQKQTNQINHFIVEENLLKNDKLAIIATDSLEQPLENINGTFQFSLNNFNYPLEFHNGVAITPNQVEKSTFVFIKHINDSGSHGQLFYILKSDSGLNPIKINWVVLLIVPAIFILIGMMFRKLLTLAIIALLVFLYFNYKHGMDLTTFFETLVHGIKGIF</sequence>
<feature type="transmembrane region" description="Helical" evidence="1">
    <location>
        <begin position="145"/>
        <end position="161"/>
    </location>
</feature>
<evidence type="ECO:0000256" key="1">
    <source>
        <dbReference type="SAM" id="Phobius"/>
    </source>
</evidence>
<dbReference type="Proteomes" id="UP000294616">
    <property type="component" value="Unassembled WGS sequence"/>
</dbReference>
<keyword evidence="4" id="KW-1185">Reference proteome</keyword>
<comment type="caution">
    <text evidence="3">The sequence shown here is derived from an EMBL/GenBank/DDBJ whole genome shotgun (WGS) entry which is preliminary data.</text>
</comment>
<dbReference type="RefSeq" id="WP_132221437.1">
    <property type="nucleotide sequence ID" value="NZ_SMGO01000001.1"/>
</dbReference>
<keyword evidence="1" id="KW-0812">Transmembrane</keyword>
<protein>
    <submittedName>
        <fullName evidence="3">Uncharacterized protein</fullName>
    </submittedName>
</protein>
<gene>
    <name evidence="3" type="ORF">C8N28_0631</name>
</gene>
<dbReference type="OrthoDB" id="793869at2"/>
<feature type="transmembrane region" description="Helical" evidence="1">
    <location>
        <begin position="121"/>
        <end position="138"/>
    </location>
</feature>
<reference evidence="3 4" key="1">
    <citation type="submission" date="2019-03" db="EMBL/GenBank/DDBJ databases">
        <title>Genomic Encyclopedia of Archaeal and Bacterial Type Strains, Phase II (KMG-II): from individual species to whole genera.</title>
        <authorList>
            <person name="Goeker M."/>
        </authorList>
    </citation>
    <scope>NUCLEOTIDE SEQUENCE [LARGE SCALE GENOMIC DNA]</scope>
    <source>
        <strain evidence="3 4">DSM 22554</strain>
    </source>
</reference>
<feature type="chain" id="PRO_5020474387" evidence="2">
    <location>
        <begin position="24"/>
        <end position="182"/>
    </location>
</feature>
<keyword evidence="1" id="KW-0472">Membrane</keyword>
<evidence type="ECO:0000256" key="2">
    <source>
        <dbReference type="SAM" id="SignalP"/>
    </source>
</evidence>
<dbReference type="AlphaFoldDB" id="A0A4R1M0C0"/>
<feature type="signal peptide" evidence="2">
    <location>
        <begin position="1"/>
        <end position="23"/>
    </location>
</feature>
<evidence type="ECO:0000313" key="3">
    <source>
        <dbReference type="EMBL" id="TCK85326.1"/>
    </source>
</evidence>
<organism evidence="3 4">
    <name type="scientific">Albibacterium bauzanense</name>
    <dbReference type="NCBI Taxonomy" id="653929"/>
    <lineage>
        <taxon>Bacteria</taxon>
        <taxon>Pseudomonadati</taxon>
        <taxon>Bacteroidota</taxon>
        <taxon>Sphingobacteriia</taxon>
        <taxon>Sphingobacteriales</taxon>
        <taxon>Sphingobacteriaceae</taxon>
        <taxon>Albibacterium</taxon>
    </lineage>
</organism>
<keyword evidence="1" id="KW-1133">Transmembrane helix</keyword>